<keyword evidence="3" id="KW-1185">Reference proteome</keyword>
<dbReference type="EMBL" id="JACVVK020000122">
    <property type="protein sequence ID" value="KAK7490877.1"/>
    <property type="molecule type" value="Genomic_DNA"/>
</dbReference>
<feature type="region of interest" description="Disordered" evidence="1">
    <location>
        <begin position="1"/>
        <end position="38"/>
    </location>
</feature>
<dbReference type="Proteomes" id="UP001519460">
    <property type="component" value="Unassembled WGS sequence"/>
</dbReference>
<gene>
    <name evidence="2" type="ORF">BaRGS_00017933</name>
</gene>
<reference evidence="2 3" key="1">
    <citation type="journal article" date="2023" name="Sci. Data">
        <title>Genome assembly of the Korean intertidal mud-creeper Batillaria attramentaria.</title>
        <authorList>
            <person name="Patra A.K."/>
            <person name="Ho P.T."/>
            <person name="Jun S."/>
            <person name="Lee S.J."/>
            <person name="Kim Y."/>
            <person name="Won Y.J."/>
        </authorList>
    </citation>
    <scope>NUCLEOTIDE SEQUENCE [LARGE SCALE GENOMIC DNA]</scope>
    <source>
        <strain evidence="2">Wonlab-2016</strain>
    </source>
</reference>
<evidence type="ECO:0000256" key="1">
    <source>
        <dbReference type="SAM" id="MobiDB-lite"/>
    </source>
</evidence>
<proteinExistence type="predicted"/>
<accession>A0ABD0KUK8</accession>
<comment type="caution">
    <text evidence="2">The sequence shown here is derived from an EMBL/GenBank/DDBJ whole genome shotgun (WGS) entry which is preliminary data.</text>
</comment>
<feature type="compositionally biased region" description="Basic and acidic residues" evidence="1">
    <location>
        <begin position="22"/>
        <end position="37"/>
    </location>
</feature>
<organism evidence="2 3">
    <name type="scientific">Batillaria attramentaria</name>
    <dbReference type="NCBI Taxonomy" id="370345"/>
    <lineage>
        <taxon>Eukaryota</taxon>
        <taxon>Metazoa</taxon>
        <taxon>Spiralia</taxon>
        <taxon>Lophotrochozoa</taxon>
        <taxon>Mollusca</taxon>
        <taxon>Gastropoda</taxon>
        <taxon>Caenogastropoda</taxon>
        <taxon>Sorbeoconcha</taxon>
        <taxon>Cerithioidea</taxon>
        <taxon>Batillariidae</taxon>
        <taxon>Batillaria</taxon>
    </lineage>
</organism>
<evidence type="ECO:0000313" key="2">
    <source>
        <dbReference type="EMBL" id="KAK7490877.1"/>
    </source>
</evidence>
<name>A0ABD0KUK8_9CAEN</name>
<evidence type="ECO:0000313" key="3">
    <source>
        <dbReference type="Proteomes" id="UP001519460"/>
    </source>
</evidence>
<dbReference type="AlphaFoldDB" id="A0ABD0KUK8"/>
<protein>
    <submittedName>
        <fullName evidence="2">Uncharacterized protein</fullName>
    </submittedName>
</protein>
<sequence length="94" mass="9998">MSCDTYNHHPNHISHEGFTFMQDDRSQPDDKPVHSHPEPINLALIQPTGKAVGILAGIPPLLSSARCSLTPPPLTSKAAARGGVLVAGDPWTVL</sequence>